<name>A0ABT0BNJ3_9SPHN</name>
<organism evidence="2 3">
    <name type="scientific">Novosphingobium beihaiensis</name>
    <dbReference type="NCBI Taxonomy" id="2930389"/>
    <lineage>
        <taxon>Bacteria</taxon>
        <taxon>Pseudomonadati</taxon>
        <taxon>Pseudomonadota</taxon>
        <taxon>Alphaproteobacteria</taxon>
        <taxon>Sphingomonadales</taxon>
        <taxon>Sphingomonadaceae</taxon>
        <taxon>Novosphingobium</taxon>
    </lineage>
</organism>
<keyword evidence="3" id="KW-1185">Reference proteome</keyword>
<accession>A0ABT0BNJ3</accession>
<gene>
    <name evidence="2" type="ORF">MTR66_07290</name>
</gene>
<evidence type="ECO:0008006" key="4">
    <source>
        <dbReference type="Google" id="ProtNLM"/>
    </source>
</evidence>
<dbReference type="EMBL" id="JALHLG010000007">
    <property type="protein sequence ID" value="MCJ2186617.1"/>
    <property type="molecule type" value="Genomic_DNA"/>
</dbReference>
<feature type="region of interest" description="Disordered" evidence="1">
    <location>
        <begin position="92"/>
        <end position="112"/>
    </location>
</feature>
<reference evidence="2 3" key="1">
    <citation type="submission" date="2022-04" db="EMBL/GenBank/DDBJ databases">
        <title>Identification of a novel bacterium isolated from mangrove sediments.</title>
        <authorList>
            <person name="Pan X."/>
        </authorList>
    </citation>
    <scope>NUCLEOTIDE SEQUENCE [LARGE SCALE GENOMIC DNA]</scope>
    <source>
        <strain evidence="2 3">B2638</strain>
    </source>
</reference>
<evidence type="ECO:0000313" key="3">
    <source>
        <dbReference type="Proteomes" id="UP001202281"/>
    </source>
</evidence>
<dbReference type="Proteomes" id="UP001202281">
    <property type="component" value="Unassembled WGS sequence"/>
</dbReference>
<dbReference type="RefSeq" id="WP_243919245.1">
    <property type="nucleotide sequence ID" value="NZ_JALHLG010000007.1"/>
</dbReference>
<evidence type="ECO:0000313" key="2">
    <source>
        <dbReference type="EMBL" id="MCJ2186617.1"/>
    </source>
</evidence>
<protein>
    <recommendedName>
        <fullName evidence="4">DUF4235 domain-containing protein</fullName>
    </recommendedName>
</protein>
<comment type="caution">
    <text evidence="2">The sequence shown here is derived from an EMBL/GenBank/DDBJ whole genome shotgun (WGS) entry which is preliminary data.</text>
</comment>
<proteinExistence type="predicted"/>
<sequence length="112" mass="11724">MHGPSPSTATNLAIADIALRGGTALARQAIERALLGRKYAPSKAAKILKGRTMGESMLHGALAKVAMRSVPGAIVVGGALVAKTLYDRTKAREARRDGEAKLAEMARNGEED</sequence>
<evidence type="ECO:0000256" key="1">
    <source>
        <dbReference type="SAM" id="MobiDB-lite"/>
    </source>
</evidence>